<feature type="transmembrane region" description="Helical" evidence="1">
    <location>
        <begin position="30"/>
        <end position="49"/>
    </location>
</feature>
<protein>
    <submittedName>
        <fullName evidence="2">Uncharacterized protein</fullName>
    </submittedName>
</protein>
<dbReference type="AlphaFoldDB" id="A0A1G9XJ43"/>
<sequence>MKIIYYILFGWMLLAEFSMIMQLTSGNKEIDLPYIAAVIIIGLLAYFFLNKAIQIKSVAAVELEPKLEIFNTAQVEVQEPENLIQKNSIPAFPKIKVNYLLKADYIDQEILDSEKMLSWEDVLADERTDEEFETAIKDFLIPYRISVLKYSFNRDYYENRYQQLGSQDKHIAPSLKIIRDDFKYKVRFYPSWFYIAFPDVLKWAVDPNEGWSKVETILKPFSEVLLENQNYCLNKIIEMFYNEHQSLECEL</sequence>
<proteinExistence type="predicted"/>
<accession>A0A1G9XJ43</accession>
<evidence type="ECO:0000313" key="2">
    <source>
        <dbReference type="EMBL" id="SDM96859.1"/>
    </source>
</evidence>
<keyword evidence="3" id="KW-1185">Reference proteome</keyword>
<reference evidence="3" key="1">
    <citation type="submission" date="2016-10" db="EMBL/GenBank/DDBJ databases">
        <authorList>
            <person name="Varghese N."/>
            <person name="Submissions S."/>
        </authorList>
    </citation>
    <scope>NUCLEOTIDE SEQUENCE [LARGE SCALE GENOMIC DNA]</scope>
    <source>
        <strain evidence="3">DSM 24536</strain>
    </source>
</reference>
<gene>
    <name evidence="2" type="ORF">SAMN05421813_1315</name>
</gene>
<keyword evidence="1" id="KW-1133">Transmembrane helix</keyword>
<dbReference type="STRING" id="990371.SAMN05421813_1315"/>
<dbReference type="EMBL" id="FNHH01000031">
    <property type="protein sequence ID" value="SDM96859.1"/>
    <property type="molecule type" value="Genomic_DNA"/>
</dbReference>
<keyword evidence="1" id="KW-0472">Membrane</keyword>
<name>A0A1G9XJ43_9SPHI</name>
<evidence type="ECO:0000256" key="1">
    <source>
        <dbReference type="SAM" id="Phobius"/>
    </source>
</evidence>
<organism evidence="2 3">
    <name type="scientific">Daejeonella rubra</name>
    <dbReference type="NCBI Taxonomy" id="990371"/>
    <lineage>
        <taxon>Bacteria</taxon>
        <taxon>Pseudomonadati</taxon>
        <taxon>Bacteroidota</taxon>
        <taxon>Sphingobacteriia</taxon>
        <taxon>Sphingobacteriales</taxon>
        <taxon>Sphingobacteriaceae</taxon>
        <taxon>Daejeonella</taxon>
    </lineage>
</organism>
<feature type="transmembrane region" description="Helical" evidence="1">
    <location>
        <begin position="5"/>
        <end position="24"/>
    </location>
</feature>
<keyword evidence="1" id="KW-0812">Transmembrane</keyword>
<evidence type="ECO:0000313" key="3">
    <source>
        <dbReference type="Proteomes" id="UP000199226"/>
    </source>
</evidence>
<dbReference type="RefSeq" id="WP_090706548.1">
    <property type="nucleotide sequence ID" value="NZ_FNHH01000031.1"/>
</dbReference>
<dbReference type="Proteomes" id="UP000199226">
    <property type="component" value="Unassembled WGS sequence"/>
</dbReference>